<evidence type="ECO:0000256" key="1">
    <source>
        <dbReference type="SAM" id="Phobius"/>
    </source>
</evidence>
<dbReference type="GO" id="GO:0016020">
    <property type="term" value="C:membrane"/>
    <property type="evidence" value="ECO:0007669"/>
    <property type="project" value="TreeGrafter"/>
</dbReference>
<keyword evidence="1 3" id="KW-0812">Transmembrane</keyword>
<keyword evidence="1" id="KW-1133">Transmembrane helix</keyword>
<dbReference type="GeneID" id="100906341"/>
<protein>
    <submittedName>
        <fullName evidence="3">Transmembrane protein 177</fullName>
    </submittedName>
</protein>
<accession>A0AAJ7SCY6</accession>
<dbReference type="PANTHER" id="PTHR21824:SF4">
    <property type="entry name" value="TRANSMEMBRANE PROTEIN 177"/>
    <property type="match status" value="1"/>
</dbReference>
<dbReference type="AlphaFoldDB" id="A0AAJ7SCY6"/>
<evidence type="ECO:0000313" key="2">
    <source>
        <dbReference type="Proteomes" id="UP000694867"/>
    </source>
</evidence>
<name>A0AAJ7SCY6_9ACAR</name>
<dbReference type="PANTHER" id="PTHR21824">
    <property type="entry name" value="TRANSMEMBRANE PROTEIN 177"/>
    <property type="match status" value="1"/>
</dbReference>
<organism evidence="2 3">
    <name type="scientific">Galendromus occidentalis</name>
    <name type="common">western predatory mite</name>
    <dbReference type="NCBI Taxonomy" id="34638"/>
    <lineage>
        <taxon>Eukaryota</taxon>
        <taxon>Metazoa</taxon>
        <taxon>Ecdysozoa</taxon>
        <taxon>Arthropoda</taxon>
        <taxon>Chelicerata</taxon>
        <taxon>Arachnida</taxon>
        <taxon>Acari</taxon>
        <taxon>Parasitiformes</taxon>
        <taxon>Mesostigmata</taxon>
        <taxon>Gamasina</taxon>
        <taxon>Phytoseioidea</taxon>
        <taxon>Phytoseiidae</taxon>
        <taxon>Typhlodrominae</taxon>
        <taxon>Galendromus</taxon>
    </lineage>
</organism>
<dbReference type="Proteomes" id="UP000694867">
    <property type="component" value="Unplaced"/>
</dbReference>
<feature type="transmembrane region" description="Helical" evidence="1">
    <location>
        <begin position="14"/>
        <end position="36"/>
    </location>
</feature>
<keyword evidence="1" id="KW-0472">Membrane</keyword>
<sequence>MTLFSPMSFFATPLGVRVGAGLAAVATAGGFAFGWLPHTIYIDKYKEVVQFYQNGFPGKLDDKIQRRARKALLDVKINDRFKDHISFFQVATLDPMFAGTPESGYGAILGIPATFAFESVEDVPIRELALVGEPSAVSWESPAGKLLKESFVFSDEAQRYAIAQHIYMANSNHVTLNTVASAGAVLNTYITSRLFNKKLPSAPFWARCLIYSLCAAFNASGYIYIKDMTTYTREKDALDRAIDLGPDYKRGAVQYYERLLVRNKALRVILGKEGASKYTARGNLNTLIRTPHFPLSAALDRAKSHEDEIEE</sequence>
<dbReference type="InterPro" id="IPR026620">
    <property type="entry name" value="TMEM177"/>
</dbReference>
<feature type="transmembrane region" description="Helical" evidence="1">
    <location>
        <begin position="174"/>
        <end position="192"/>
    </location>
</feature>
<dbReference type="KEGG" id="goe:100906341"/>
<evidence type="ECO:0000313" key="3">
    <source>
        <dbReference type="RefSeq" id="XP_028966397.1"/>
    </source>
</evidence>
<dbReference type="RefSeq" id="XP_028966397.1">
    <property type="nucleotide sequence ID" value="XM_029110564.1"/>
</dbReference>
<gene>
    <name evidence="3" type="primary">LOC100906341</name>
</gene>
<reference evidence="3" key="1">
    <citation type="submission" date="2025-08" db="UniProtKB">
        <authorList>
            <consortium name="RefSeq"/>
        </authorList>
    </citation>
    <scope>IDENTIFICATION</scope>
</reference>
<keyword evidence="2" id="KW-1185">Reference proteome</keyword>
<feature type="transmembrane region" description="Helical" evidence="1">
    <location>
        <begin position="204"/>
        <end position="225"/>
    </location>
</feature>
<proteinExistence type="predicted"/>